<dbReference type="InterPro" id="IPR001623">
    <property type="entry name" value="DnaJ_domain"/>
</dbReference>
<accession>A0A8C5UDW7</accession>
<evidence type="ECO:0000259" key="2">
    <source>
        <dbReference type="PROSITE" id="PS50076"/>
    </source>
</evidence>
<proteinExistence type="predicted"/>
<evidence type="ECO:0000313" key="3">
    <source>
        <dbReference type="Ensembl" id="ENSMCSP00000020589.1"/>
    </source>
</evidence>
<dbReference type="SUPFAM" id="SSF46565">
    <property type="entry name" value="Chaperone J-domain"/>
    <property type="match status" value="1"/>
</dbReference>
<organism evidence="3 4">
    <name type="scientific">Malurus cyaneus samueli</name>
    <dbReference type="NCBI Taxonomy" id="2593467"/>
    <lineage>
        <taxon>Eukaryota</taxon>
        <taxon>Metazoa</taxon>
        <taxon>Chordata</taxon>
        <taxon>Craniata</taxon>
        <taxon>Vertebrata</taxon>
        <taxon>Euteleostomi</taxon>
        <taxon>Archelosauria</taxon>
        <taxon>Archosauria</taxon>
        <taxon>Dinosauria</taxon>
        <taxon>Saurischia</taxon>
        <taxon>Theropoda</taxon>
        <taxon>Coelurosauria</taxon>
        <taxon>Aves</taxon>
        <taxon>Neognathae</taxon>
        <taxon>Neoaves</taxon>
        <taxon>Telluraves</taxon>
        <taxon>Australaves</taxon>
        <taxon>Passeriformes</taxon>
        <taxon>Meliphagoidea</taxon>
        <taxon>Maluridae</taxon>
        <taxon>Malurus</taxon>
    </lineage>
</organism>
<feature type="domain" description="J" evidence="2">
    <location>
        <begin position="1"/>
        <end position="58"/>
    </location>
</feature>
<dbReference type="Gene3D" id="1.10.287.110">
    <property type="entry name" value="DnaJ domain"/>
    <property type="match status" value="1"/>
</dbReference>
<dbReference type="PANTHER" id="PTHR45168:SF4">
    <property type="entry name" value="SIMILAR TO DNAJ HOMOLOG SUBFAMILY B MEMBER 6 (HEAT SHOCK PROTEIN J2) (HSJ-2) (MRJ) (MDJ4)"/>
    <property type="match status" value="1"/>
</dbReference>
<dbReference type="CDD" id="cd06257">
    <property type="entry name" value="DnaJ"/>
    <property type="match status" value="1"/>
</dbReference>
<dbReference type="PRINTS" id="PR00625">
    <property type="entry name" value="JDOMAIN"/>
</dbReference>
<keyword evidence="4" id="KW-1185">Reference proteome</keyword>
<reference evidence="3" key="2">
    <citation type="submission" date="2025-09" db="UniProtKB">
        <authorList>
            <consortium name="Ensembl"/>
        </authorList>
    </citation>
    <scope>IDENTIFICATION</scope>
</reference>
<name>A0A8C5UDW7_9PASS</name>
<reference evidence="3" key="1">
    <citation type="submission" date="2025-08" db="UniProtKB">
        <authorList>
            <consortium name="Ensembl"/>
        </authorList>
    </citation>
    <scope>IDENTIFICATION</scope>
</reference>
<evidence type="ECO:0000313" key="4">
    <source>
        <dbReference type="Proteomes" id="UP000694560"/>
    </source>
</evidence>
<dbReference type="GO" id="GO:0051082">
    <property type="term" value="F:unfolded protein binding"/>
    <property type="evidence" value="ECO:0007669"/>
    <property type="project" value="InterPro"/>
</dbReference>
<dbReference type="AlphaFoldDB" id="A0A8C5UDW7"/>
<dbReference type="OrthoDB" id="10250354at2759"/>
<dbReference type="Proteomes" id="UP000694560">
    <property type="component" value="Unplaced"/>
</dbReference>
<keyword evidence="1" id="KW-0143">Chaperone</keyword>
<dbReference type="PANTHER" id="PTHR45168">
    <property type="entry name" value="DNAJ HOMOLOG SUBFAMILY B MEMBER 2"/>
    <property type="match status" value="1"/>
</dbReference>
<dbReference type="GO" id="GO:0030544">
    <property type="term" value="F:Hsp70 protein binding"/>
    <property type="evidence" value="ECO:0007669"/>
    <property type="project" value="InterPro"/>
</dbReference>
<dbReference type="InterPro" id="IPR043183">
    <property type="entry name" value="DNJB2/6-like"/>
</dbReference>
<dbReference type="SMART" id="SM00271">
    <property type="entry name" value="DnaJ"/>
    <property type="match status" value="1"/>
</dbReference>
<dbReference type="InterPro" id="IPR036869">
    <property type="entry name" value="J_dom_sf"/>
</dbReference>
<dbReference type="PROSITE" id="PS50076">
    <property type="entry name" value="DNAJ_2"/>
    <property type="match status" value="1"/>
</dbReference>
<sequence>MLCLCLADSKISFFSLPLRYRKLALKWHPDKNPDNKEEAEQQFKQVAEAYEVLSDGKYLERALGLPVSVLGITLKMLMHDALQGYCNFGYHPT</sequence>
<dbReference type="Pfam" id="PF00226">
    <property type="entry name" value="DnaJ"/>
    <property type="match status" value="1"/>
</dbReference>
<dbReference type="Ensembl" id="ENSMCST00000021112.1">
    <property type="protein sequence ID" value="ENSMCSP00000020589.1"/>
    <property type="gene ID" value="ENSMCSG00000014454.1"/>
</dbReference>
<evidence type="ECO:0000256" key="1">
    <source>
        <dbReference type="ARBA" id="ARBA00023186"/>
    </source>
</evidence>
<protein>
    <recommendedName>
        <fullName evidence="2">J domain-containing protein</fullName>
    </recommendedName>
</protein>